<keyword evidence="4" id="KW-1185">Reference proteome</keyword>
<keyword evidence="2" id="KW-0812">Transmembrane</keyword>
<protein>
    <submittedName>
        <fullName evidence="3">Uncharacterized protein</fullName>
    </submittedName>
</protein>
<keyword evidence="2" id="KW-0472">Membrane</keyword>
<evidence type="ECO:0000313" key="4">
    <source>
        <dbReference type="Proteomes" id="UP001327560"/>
    </source>
</evidence>
<sequence>MSVQFNAFMAIGYVIYIYYPSSLFGFNSQFTTACKLHHFAGLIDSYTKMSGHGDRCSLFISLTLCLLLLGTRGVPVAARTVKKMARALDEEDYGSFTPPSPPSPLKQLGKRDPSDCTVNGTGDPQCTSREPVQDPNPRNPSPRSFAPPP</sequence>
<evidence type="ECO:0000313" key="3">
    <source>
        <dbReference type="EMBL" id="WOL19647.1"/>
    </source>
</evidence>
<name>A0AAQ3L2J6_9LILI</name>
<accession>A0AAQ3L2J6</accession>
<dbReference type="AlphaFoldDB" id="A0AAQ3L2J6"/>
<evidence type="ECO:0000256" key="1">
    <source>
        <dbReference type="SAM" id="MobiDB-lite"/>
    </source>
</evidence>
<dbReference type="Proteomes" id="UP001327560">
    <property type="component" value="Chromosome 9"/>
</dbReference>
<feature type="compositionally biased region" description="Polar residues" evidence="1">
    <location>
        <begin position="116"/>
        <end position="130"/>
    </location>
</feature>
<keyword evidence="2" id="KW-1133">Transmembrane helix</keyword>
<reference evidence="3 4" key="1">
    <citation type="submission" date="2023-10" db="EMBL/GenBank/DDBJ databases">
        <title>Chromosome-scale genome assembly provides insights into flower coloration mechanisms of Canna indica.</title>
        <authorList>
            <person name="Li C."/>
        </authorList>
    </citation>
    <scope>NUCLEOTIDE SEQUENCE [LARGE SCALE GENOMIC DNA]</scope>
    <source>
        <tissue evidence="3">Flower</tissue>
    </source>
</reference>
<gene>
    <name evidence="3" type="ORF">Cni_G28449</name>
</gene>
<proteinExistence type="predicted"/>
<feature type="compositionally biased region" description="Pro residues" evidence="1">
    <location>
        <begin position="137"/>
        <end position="149"/>
    </location>
</feature>
<feature type="transmembrane region" description="Helical" evidence="2">
    <location>
        <begin position="58"/>
        <end position="78"/>
    </location>
</feature>
<feature type="transmembrane region" description="Helical" evidence="2">
    <location>
        <begin position="7"/>
        <end position="26"/>
    </location>
</feature>
<evidence type="ECO:0000256" key="2">
    <source>
        <dbReference type="SAM" id="Phobius"/>
    </source>
</evidence>
<organism evidence="3 4">
    <name type="scientific">Canna indica</name>
    <name type="common">Indian-shot</name>
    <dbReference type="NCBI Taxonomy" id="4628"/>
    <lineage>
        <taxon>Eukaryota</taxon>
        <taxon>Viridiplantae</taxon>
        <taxon>Streptophyta</taxon>
        <taxon>Embryophyta</taxon>
        <taxon>Tracheophyta</taxon>
        <taxon>Spermatophyta</taxon>
        <taxon>Magnoliopsida</taxon>
        <taxon>Liliopsida</taxon>
        <taxon>Zingiberales</taxon>
        <taxon>Cannaceae</taxon>
        <taxon>Canna</taxon>
    </lineage>
</organism>
<dbReference type="EMBL" id="CP136898">
    <property type="protein sequence ID" value="WOL19647.1"/>
    <property type="molecule type" value="Genomic_DNA"/>
</dbReference>
<feature type="region of interest" description="Disordered" evidence="1">
    <location>
        <begin position="90"/>
        <end position="149"/>
    </location>
</feature>